<dbReference type="InterPro" id="IPR027417">
    <property type="entry name" value="P-loop_NTPase"/>
</dbReference>
<dbReference type="PRINTS" id="PR00038">
    <property type="entry name" value="HTHLUXR"/>
</dbReference>
<comment type="caution">
    <text evidence="5">The sequence shown here is derived from an EMBL/GenBank/DDBJ whole genome shotgun (WGS) entry which is preliminary data.</text>
</comment>
<keyword evidence="1" id="KW-0547">Nucleotide-binding</keyword>
<dbReference type="RefSeq" id="WP_312864040.1">
    <property type="nucleotide sequence ID" value="NZ_JACHIW010000001.1"/>
</dbReference>
<dbReference type="SMART" id="SM00421">
    <property type="entry name" value="HTH_LUXR"/>
    <property type="match status" value="1"/>
</dbReference>
<dbReference type="SUPFAM" id="SSF48452">
    <property type="entry name" value="TPR-like"/>
    <property type="match status" value="2"/>
</dbReference>
<dbReference type="Proteomes" id="UP000584374">
    <property type="component" value="Unassembled WGS sequence"/>
</dbReference>
<dbReference type="AlphaFoldDB" id="A0A840Q108"/>
<dbReference type="CDD" id="cd06170">
    <property type="entry name" value="LuxR_C_like"/>
    <property type="match status" value="1"/>
</dbReference>
<dbReference type="PROSITE" id="PS50043">
    <property type="entry name" value="HTH_LUXR_2"/>
    <property type="match status" value="1"/>
</dbReference>
<dbReference type="Pfam" id="PF00196">
    <property type="entry name" value="GerE"/>
    <property type="match status" value="1"/>
</dbReference>
<dbReference type="InterPro" id="IPR041664">
    <property type="entry name" value="AAA_16"/>
</dbReference>
<dbReference type="Pfam" id="PF13191">
    <property type="entry name" value="AAA_16"/>
    <property type="match status" value="1"/>
</dbReference>
<feature type="region of interest" description="Disordered" evidence="3">
    <location>
        <begin position="926"/>
        <end position="945"/>
    </location>
</feature>
<accession>A0A840Q108</accession>
<dbReference type="GO" id="GO:0005737">
    <property type="term" value="C:cytoplasm"/>
    <property type="evidence" value="ECO:0007669"/>
    <property type="project" value="TreeGrafter"/>
</dbReference>
<dbReference type="EMBL" id="JACHIW010000001">
    <property type="protein sequence ID" value="MBB5152478.1"/>
    <property type="molecule type" value="Genomic_DNA"/>
</dbReference>
<dbReference type="SUPFAM" id="SSF52540">
    <property type="entry name" value="P-loop containing nucleoside triphosphate hydrolases"/>
    <property type="match status" value="1"/>
</dbReference>
<gene>
    <name evidence="5" type="ORF">BJ970_000012</name>
</gene>
<protein>
    <submittedName>
        <fullName evidence="5">DNA-binding CsgD family transcriptional regulator/thioredoxin-like negative regulator of GroEL</fullName>
    </submittedName>
</protein>
<dbReference type="Gene3D" id="1.10.10.10">
    <property type="entry name" value="Winged helix-like DNA-binding domain superfamily/Winged helix DNA-binding domain"/>
    <property type="match status" value="1"/>
</dbReference>
<dbReference type="InterPro" id="IPR036388">
    <property type="entry name" value="WH-like_DNA-bd_sf"/>
</dbReference>
<dbReference type="InterPro" id="IPR000792">
    <property type="entry name" value="Tscrpt_reg_LuxR_C"/>
</dbReference>
<proteinExistence type="predicted"/>
<evidence type="ECO:0000313" key="5">
    <source>
        <dbReference type="EMBL" id="MBB5152478.1"/>
    </source>
</evidence>
<dbReference type="GO" id="GO:0005524">
    <property type="term" value="F:ATP binding"/>
    <property type="evidence" value="ECO:0007669"/>
    <property type="project" value="UniProtKB-KW"/>
</dbReference>
<evidence type="ECO:0000313" key="6">
    <source>
        <dbReference type="Proteomes" id="UP000584374"/>
    </source>
</evidence>
<dbReference type="InterPro" id="IPR011990">
    <property type="entry name" value="TPR-like_helical_dom_sf"/>
</dbReference>
<keyword evidence="6" id="KW-1185">Reference proteome</keyword>
<name>A0A840Q108_9PSEU</name>
<evidence type="ECO:0000259" key="4">
    <source>
        <dbReference type="PROSITE" id="PS50043"/>
    </source>
</evidence>
<evidence type="ECO:0000256" key="1">
    <source>
        <dbReference type="ARBA" id="ARBA00022741"/>
    </source>
</evidence>
<organism evidence="5 6">
    <name type="scientific">Saccharopolyspora phatthalungensis</name>
    <dbReference type="NCBI Taxonomy" id="664693"/>
    <lineage>
        <taxon>Bacteria</taxon>
        <taxon>Bacillati</taxon>
        <taxon>Actinomycetota</taxon>
        <taxon>Actinomycetes</taxon>
        <taxon>Pseudonocardiales</taxon>
        <taxon>Pseudonocardiaceae</taxon>
        <taxon>Saccharopolyspora</taxon>
    </lineage>
</organism>
<evidence type="ECO:0000256" key="2">
    <source>
        <dbReference type="ARBA" id="ARBA00022840"/>
    </source>
</evidence>
<dbReference type="Gene3D" id="1.25.40.10">
    <property type="entry name" value="Tetratricopeptide repeat domain"/>
    <property type="match status" value="2"/>
</dbReference>
<dbReference type="GO" id="GO:0006355">
    <property type="term" value="P:regulation of DNA-templated transcription"/>
    <property type="evidence" value="ECO:0007669"/>
    <property type="project" value="InterPro"/>
</dbReference>
<dbReference type="InterPro" id="IPR016032">
    <property type="entry name" value="Sig_transdc_resp-reg_C-effctor"/>
</dbReference>
<dbReference type="PANTHER" id="PTHR16305:SF35">
    <property type="entry name" value="TRANSCRIPTIONAL ACTIVATOR DOMAIN"/>
    <property type="match status" value="1"/>
</dbReference>
<dbReference type="SUPFAM" id="SSF46894">
    <property type="entry name" value="C-terminal effector domain of the bipartite response regulators"/>
    <property type="match status" value="1"/>
</dbReference>
<dbReference type="PANTHER" id="PTHR16305">
    <property type="entry name" value="TESTICULAR SOLUBLE ADENYLYL CYCLASE"/>
    <property type="match status" value="1"/>
</dbReference>
<dbReference type="Gene3D" id="3.40.50.300">
    <property type="entry name" value="P-loop containing nucleotide triphosphate hydrolases"/>
    <property type="match status" value="1"/>
</dbReference>
<reference evidence="5 6" key="1">
    <citation type="submission" date="2020-08" db="EMBL/GenBank/DDBJ databases">
        <title>Sequencing the genomes of 1000 actinobacteria strains.</title>
        <authorList>
            <person name="Klenk H.-P."/>
        </authorList>
    </citation>
    <scope>NUCLEOTIDE SEQUENCE [LARGE SCALE GENOMIC DNA]</scope>
    <source>
        <strain evidence="5 6">DSM 45584</strain>
    </source>
</reference>
<feature type="domain" description="HTH luxR-type" evidence="4">
    <location>
        <begin position="864"/>
        <end position="929"/>
    </location>
</feature>
<keyword evidence="5" id="KW-0238">DNA-binding</keyword>
<evidence type="ECO:0000256" key="3">
    <source>
        <dbReference type="SAM" id="MobiDB-lite"/>
    </source>
</evidence>
<sequence length="945" mass="101560">MESFADDSVLIGRDDEVRSLQDAVRQVSQGRGGSVWIDGEPGIGKSALLAAGLADAEELGCQVFRGTADEFAQRYPLRVMLDCLGVAANSPDPDRRAISEMLSGACPDPSAVVSERLLALVDRMCTTSPVILMIDDIQWADEADLQVWHRLGRMIGHLPLLLIAAAGPAPRRPELACLRRGQIATHASVIVLDPLSAAATAELAGHLLDTAAVGPALRQFLERAAGNPRYVREIVDALNRDGHLTRSADDVELTSEWSTLPEPVAALIAARLRLLGETTWEVLRVAALLGPAFSVTDLSTVSGRPVVELVGVVEEALACGILLESGARLEFRHGVVRQALYEGIPHALRLALHNQAARALDATGARIEYIAEHLLAALPGEAALSIDDRIVDWLVRNARKLADRAPEIAVDLLTSCSAALDPDDARLEPLRLTLASVLLLLGRPEQAQELTERLLAETQDPATAAETSWHLAWSLTTRNRHDQARTVLENAIGAPELGSRWTARLQGLLATIRFRLGHVEPAAATAGQALEAGRPGGDRLAIGLALHVRGMVSAGRYDLAEAAADFDRALTELGNEPEYGGLRLQILADQRPVLLELGKVDEAEQAVREMLVVAERSAAAPRLGAARLAVAEHFHATGRWNDAVAELEAAMQVYDRMATTHQARLRELIAIIANHRGDRAAPGAQLSPGNLADGTDFALLAQAMQSERNGHPEDAVACLRTALASGAHPGTRHTWLPRLVRLALAADDRDTAVRATDACEADAARGSAPGVEAAAQHCRGLLKGDPLLIETAYRRVDQPPRHAQALEDAAVLFARRGDLGAARAAYVEATRIYTDLGANWDLLRADARLRPHGMRRLRARSRTTATGWDALTPTELEVARLVADGHANADIAAMLFSSKRTIEVHVSRILAKLGVRSRVEIAIEATRHPRSGQSGPLPQKDRYCG</sequence>
<keyword evidence="2" id="KW-0067">ATP-binding</keyword>
<dbReference type="GO" id="GO:0003677">
    <property type="term" value="F:DNA binding"/>
    <property type="evidence" value="ECO:0007669"/>
    <property type="project" value="UniProtKB-KW"/>
</dbReference>
<dbReference type="GO" id="GO:0004016">
    <property type="term" value="F:adenylate cyclase activity"/>
    <property type="evidence" value="ECO:0007669"/>
    <property type="project" value="TreeGrafter"/>
</dbReference>